<keyword evidence="4" id="KW-1185">Reference proteome</keyword>
<accession>A0A1I0F9L2</accession>
<dbReference type="Pfam" id="PF01796">
    <property type="entry name" value="OB_ChsH2_C"/>
    <property type="match status" value="2"/>
</dbReference>
<dbReference type="RefSeq" id="WP_245774711.1">
    <property type="nucleotide sequence ID" value="NZ_FOHX01000003.1"/>
</dbReference>
<dbReference type="InterPro" id="IPR052513">
    <property type="entry name" value="Thioester_dehydratase-like"/>
</dbReference>
<evidence type="ECO:0000313" key="3">
    <source>
        <dbReference type="EMBL" id="SET54704.1"/>
    </source>
</evidence>
<evidence type="ECO:0008006" key="5">
    <source>
        <dbReference type="Google" id="ProtNLM"/>
    </source>
</evidence>
<dbReference type="PANTHER" id="PTHR34075">
    <property type="entry name" value="BLR3430 PROTEIN"/>
    <property type="match status" value="1"/>
</dbReference>
<name>A0A1I0F9L2_9ACTN</name>
<dbReference type="EMBL" id="FOHX01000003">
    <property type="protein sequence ID" value="SET54704.1"/>
    <property type="molecule type" value="Genomic_DNA"/>
</dbReference>
<evidence type="ECO:0000313" key="4">
    <source>
        <dbReference type="Proteomes" id="UP000199361"/>
    </source>
</evidence>
<dbReference type="Gene3D" id="6.10.30.10">
    <property type="match status" value="2"/>
</dbReference>
<dbReference type="PANTHER" id="PTHR34075:SF5">
    <property type="entry name" value="BLR3430 PROTEIN"/>
    <property type="match status" value="1"/>
</dbReference>
<dbReference type="InterPro" id="IPR022002">
    <property type="entry name" value="ChsH2_Znr"/>
</dbReference>
<dbReference type="InterPro" id="IPR012340">
    <property type="entry name" value="NA-bd_OB-fold"/>
</dbReference>
<dbReference type="Proteomes" id="UP000199361">
    <property type="component" value="Unassembled WGS sequence"/>
</dbReference>
<feature type="domain" description="ChsH2 C-terminal OB-fold" evidence="1">
    <location>
        <begin position="67"/>
        <end position="132"/>
    </location>
</feature>
<protein>
    <recommendedName>
        <fullName evidence="5">DNA-binding protein</fullName>
    </recommendedName>
</protein>
<dbReference type="STRING" id="568860.SAMN05421811_103379"/>
<feature type="domain" description="ChsH2 rubredoxin-like zinc ribbon" evidence="2">
    <location>
        <begin position="174"/>
        <end position="205"/>
    </location>
</feature>
<organism evidence="3 4">
    <name type="scientific">Nonomuraea wenchangensis</name>
    <dbReference type="NCBI Taxonomy" id="568860"/>
    <lineage>
        <taxon>Bacteria</taxon>
        <taxon>Bacillati</taxon>
        <taxon>Actinomycetota</taxon>
        <taxon>Actinomycetes</taxon>
        <taxon>Streptosporangiales</taxon>
        <taxon>Streptosporangiaceae</taxon>
        <taxon>Nonomuraea</taxon>
    </lineage>
</organism>
<proteinExistence type="predicted"/>
<dbReference type="Pfam" id="PF12172">
    <property type="entry name" value="zf-ChsH2"/>
    <property type="match status" value="1"/>
</dbReference>
<gene>
    <name evidence="3" type="ORF">SAMN05421811_103379</name>
</gene>
<evidence type="ECO:0000259" key="2">
    <source>
        <dbReference type="Pfam" id="PF12172"/>
    </source>
</evidence>
<dbReference type="AlphaFoldDB" id="A0A1I0F9L2"/>
<sequence length="299" mass="32509">MPSDPLVAQHVLEFPGGYTRSTGPVVGRFLTELRERRIVGVRTSEGGVLVPPLEYDPATGEPVTGEYVEVGPAGTVTTWTWVEEPLDTHPVDVPFAWALIALDGADTALVHAVVPEHPKAMRTGMRVRPVWREQPTGHITDIRHFAPEVTKIVSPVRAEYRLRAGGSLAVFLAGVERGVLLGGRCERCAKVYVPYRTFCPECGGPIPDTLELPDTGTITTFAINNLPDPRAPEVPFVSAYILLDGADLPMIALVAGVPAHEVRQGMRVRAVWVPESERTASMANIRWFAPTGEPDVELS</sequence>
<dbReference type="SUPFAM" id="SSF50249">
    <property type="entry name" value="Nucleic acid-binding proteins"/>
    <property type="match status" value="2"/>
</dbReference>
<reference evidence="3 4" key="1">
    <citation type="submission" date="2016-10" db="EMBL/GenBank/DDBJ databases">
        <authorList>
            <person name="de Groot N.N."/>
        </authorList>
    </citation>
    <scope>NUCLEOTIDE SEQUENCE [LARGE SCALE GENOMIC DNA]</scope>
    <source>
        <strain evidence="3 4">CGMCC 4.5598</strain>
    </source>
</reference>
<feature type="domain" description="ChsH2 C-terminal OB-fold" evidence="1">
    <location>
        <begin position="211"/>
        <end position="273"/>
    </location>
</feature>
<evidence type="ECO:0000259" key="1">
    <source>
        <dbReference type="Pfam" id="PF01796"/>
    </source>
</evidence>
<dbReference type="InterPro" id="IPR002878">
    <property type="entry name" value="ChsH2_C"/>
</dbReference>